<keyword evidence="1" id="KW-0732">Signal</keyword>
<name>A0A239FKC6_9PSED</name>
<evidence type="ECO:0000313" key="3">
    <source>
        <dbReference type="Proteomes" id="UP000242915"/>
    </source>
</evidence>
<organism evidence="2 3">
    <name type="scientific">Pseudomonas segetis</name>
    <dbReference type="NCBI Taxonomy" id="298908"/>
    <lineage>
        <taxon>Bacteria</taxon>
        <taxon>Pseudomonadati</taxon>
        <taxon>Pseudomonadota</taxon>
        <taxon>Gammaproteobacteria</taxon>
        <taxon>Pseudomonadales</taxon>
        <taxon>Pseudomonadaceae</taxon>
        <taxon>Pseudomonas</taxon>
    </lineage>
</organism>
<dbReference type="EMBL" id="FZOG01000003">
    <property type="protein sequence ID" value="SNS57295.1"/>
    <property type="molecule type" value="Genomic_DNA"/>
</dbReference>
<proteinExistence type="predicted"/>
<gene>
    <name evidence="2" type="ORF">SAMN05216255_2658</name>
</gene>
<dbReference type="RefSeq" id="WP_089360123.1">
    <property type="nucleotide sequence ID" value="NZ_FZOG01000003.1"/>
</dbReference>
<feature type="signal peptide" evidence="1">
    <location>
        <begin position="1"/>
        <end position="23"/>
    </location>
</feature>
<accession>A0A239FKC6</accession>
<evidence type="ECO:0000256" key="1">
    <source>
        <dbReference type="SAM" id="SignalP"/>
    </source>
</evidence>
<keyword evidence="3" id="KW-1185">Reference proteome</keyword>
<reference evidence="3" key="1">
    <citation type="submission" date="2017-06" db="EMBL/GenBank/DDBJ databases">
        <authorList>
            <person name="Varghese N."/>
            <person name="Submissions S."/>
        </authorList>
    </citation>
    <scope>NUCLEOTIDE SEQUENCE [LARGE SCALE GENOMIC DNA]</scope>
    <source>
        <strain evidence="3">CIP 108523</strain>
    </source>
</reference>
<dbReference type="AlphaFoldDB" id="A0A239FKC6"/>
<dbReference type="Proteomes" id="UP000242915">
    <property type="component" value="Unassembled WGS sequence"/>
</dbReference>
<evidence type="ECO:0008006" key="4">
    <source>
        <dbReference type="Google" id="ProtNLM"/>
    </source>
</evidence>
<sequence>MKNLPLLIALAVSSAALSGMTLAETPNQANIANSASHYQGVVSVNQAAGKSQQQSNARALAIGNGASASTQQIQQLNINNVDSSQAAGVAIEAGAFSSGNGVLGINQSAGAGTQQANAMSISVSSGPTSLDDSVLSQSVAITQISGTVAPSTGERRVATDDTAFVGSRGVVQLNQSAGVGNRMGNNLSIRVSD</sequence>
<protein>
    <recommendedName>
        <fullName evidence="4">Adhesin</fullName>
    </recommendedName>
</protein>
<feature type="chain" id="PRO_5012082648" description="Adhesin" evidence="1">
    <location>
        <begin position="24"/>
        <end position="193"/>
    </location>
</feature>
<evidence type="ECO:0000313" key="2">
    <source>
        <dbReference type="EMBL" id="SNS57295.1"/>
    </source>
</evidence>